<dbReference type="RefSeq" id="WP_211311573.1">
    <property type="nucleotide sequence ID" value="NZ_BAAABL010000033.1"/>
</dbReference>
<evidence type="ECO:0000313" key="2">
    <source>
        <dbReference type="Proteomes" id="UP001500837"/>
    </source>
</evidence>
<name>A0AAV3S6I0_9EURY</name>
<proteinExistence type="predicted"/>
<dbReference type="Proteomes" id="UP001500837">
    <property type="component" value="Unassembled WGS sequence"/>
</dbReference>
<sequence length="94" mass="10915">MADVRMRLLKQDRGPIEVEVDDEWEHELELDGVEEESDGLHGEARDAEADDVLYRFVTDDAEELPVYLERRHDRDEEFERVGEVTDVAVETNIG</sequence>
<keyword evidence="2" id="KW-1185">Reference proteome</keyword>
<reference evidence="1 2" key="1">
    <citation type="journal article" date="2019" name="Int. J. Syst. Evol. Microbiol.">
        <title>The Global Catalogue of Microorganisms (GCM) 10K type strain sequencing project: providing services to taxonomists for standard genome sequencing and annotation.</title>
        <authorList>
            <consortium name="The Broad Institute Genomics Platform"/>
            <consortium name="The Broad Institute Genome Sequencing Center for Infectious Disease"/>
            <person name="Wu L."/>
            <person name="Ma J."/>
        </authorList>
    </citation>
    <scope>NUCLEOTIDE SEQUENCE [LARGE SCALE GENOMIC DNA]</scope>
    <source>
        <strain evidence="1 2">JCM 16330</strain>
    </source>
</reference>
<organism evidence="1 2">
    <name type="scientific">Halarchaeum salinum</name>
    <dbReference type="NCBI Taxonomy" id="489912"/>
    <lineage>
        <taxon>Archaea</taxon>
        <taxon>Methanobacteriati</taxon>
        <taxon>Methanobacteriota</taxon>
        <taxon>Stenosarchaea group</taxon>
        <taxon>Halobacteria</taxon>
        <taxon>Halobacteriales</taxon>
        <taxon>Halobacteriaceae</taxon>
    </lineage>
</organism>
<protein>
    <submittedName>
        <fullName evidence="1">Uncharacterized protein</fullName>
    </submittedName>
</protein>
<evidence type="ECO:0000313" key="1">
    <source>
        <dbReference type="EMBL" id="GAA0295535.1"/>
    </source>
</evidence>
<accession>A0AAV3S6I0</accession>
<dbReference type="EMBL" id="BAAABL010000033">
    <property type="protein sequence ID" value="GAA0295535.1"/>
    <property type="molecule type" value="Genomic_DNA"/>
</dbReference>
<comment type="caution">
    <text evidence="1">The sequence shown here is derived from an EMBL/GenBank/DDBJ whole genome shotgun (WGS) entry which is preliminary data.</text>
</comment>
<gene>
    <name evidence="1" type="ORF">GCM10009066_07560</name>
</gene>
<dbReference type="AlphaFoldDB" id="A0AAV3S6I0"/>